<accession>A0ACD0P2V8</accession>
<evidence type="ECO:0000313" key="1">
    <source>
        <dbReference type="EMBL" id="PWN52453.1"/>
    </source>
</evidence>
<dbReference type="EMBL" id="KZ819776">
    <property type="protein sequence ID" value="PWN52453.1"/>
    <property type="molecule type" value="Genomic_DNA"/>
</dbReference>
<evidence type="ECO:0000313" key="2">
    <source>
        <dbReference type="Proteomes" id="UP000245626"/>
    </source>
</evidence>
<keyword evidence="2" id="KW-1185">Reference proteome</keyword>
<dbReference type="Proteomes" id="UP000245626">
    <property type="component" value="Unassembled WGS sequence"/>
</dbReference>
<name>A0ACD0P2V8_9BASI</name>
<sequence>MSSSSCARTRTAAALAQAKRLKRWTHRFLLGSSLLAPFLILGSRAYPPVGVSDFSQARLLQL</sequence>
<protein>
    <submittedName>
        <fullName evidence="1">Uncharacterized protein</fullName>
    </submittedName>
</protein>
<proteinExistence type="predicted"/>
<gene>
    <name evidence="1" type="ORF">IE53DRAFT_385099</name>
</gene>
<reference evidence="1 2" key="1">
    <citation type="journal article" date="2018" name="Mol. Biol. Evol.">
        <title>Broad Genomic Sampling Reveals a Smut Pathogenic Ancestry of the Fungal Clade Ustilaginomycotina.</title>
        <authorList>
            <person name="Kijpornyongpan T."/>
            <person name="Mondo S.J."/>
            <person name="Barry K."/>
            <person name="Sandor L."/>
            <person name="Lee J."/>
            <person name="Lipzen A."/>
            <person name="Pangilinan J."/>
            <person name="LaButti K."/>
            <person name="Hainaut M."/>
            <person name="Henrissat B."/>
            <person name="Grigoriev I.V."/>
            <person name="Spatafora J.W."/>
            <person name="Aime M.C."/>
        </authorList>
    </citation>
    <scope>NUCLEOTIDE SEQUENCE [LARGE SCALE GENOMIC DNA]</scope>
    <source>
        <strain evidence="1 2">SA 807</strain>
    </source>
</reference>
<organism evidence="1 2">
    <name type="scientific">Violaceomyces palustris</name>
    <dbReference type="NCBI Taxonomy" id="1673888"/>
    <lineage>
        <taxon>Eukaryota</taxon>
        <taxon>Fungi</taxon>
        <taxon>Dikarya</taxon>
        <taxon>Basidiomycota</taxon>
        <taxon>Ustilaginomycotina</taxon>
        <taxon>Ustilaginomycetes</taxon>
        <taxon>Violaceomycetales</taxon>
        <taxon>Violaceomycetaceae</taxon>
        <taxon>Violaceomyces</taxon>
    </lineage>
</organism>